<comment type="caution">
    <text evidence="2">The sequence shown here is derived from an EMBL/GenBank/DDBJ whole genome shotgun (WGS) entry which is preliminary data.</text>
</comment>
<dbReference type="AlphaFoldDB" id="A0AAD5VNU6"/>
<keyword evidence="3" id="KW-1185">Reference proteome</keyword>
<evidence type="ECO:0000313" key="2">
    <source>
        <dbReference type="EMBL" id="KAJ3562600.1"/>
    </source>
</evidence>
<feature type="region of interest" description="Disordered" evidence="1">
    <location>
        <begin position="1"/>
        <end position="62"/>
    </location>
</feature>
<feature type="compositionally biased region" description="Basic and acidic residues" evidence="1">
    <location>
        <begin position="16"/>
        <end position="25"/>
    </location>
</feature>
<name>A0AAD5VNU6_9AGAR</name>
<dbReference type="EMBL" id="JANIEX010000850">
    <property type="protein sequence ID" value="KAJ3562600.1"/>
    <property type="molecule type" value="Genomic_DNA"/>
</dbReference>
<sequence>MTTEKFQPAFGQQVKPAEEGDREDWTDTGAVGKGIFSKLQDKGLGKETGSDRGRSQRYKPCPSRRAPRYAALQNLLHLVLRECQHLVFLGRDSRSSRLWFGHQRFMLDDPVFRAGILCYACLHFNVGPEVGNEADDTTVFYYVSS</sequence>
<organism evidence="2 3">
    <name type="scientific">Leucocoprinus birnbaumii</name>
    <dbReference type="NCBI Taxonomy" id="56174"/>
    <lineage>
        <taxon>Eukaryota</taxon>
        <taxon>Fungi</taxon>
        <taxon>Dikarya</taxon>
        <taxon>Basidiomycota</taxon>
        <taxon>Agaricomycotina</taxon>
        <taxon>Agaricomycetes</taxon>
        <taxon>Agaricomycetidae</taxon>
        <taxon>Agaricales</taxon>
        <taxon>Agaricineae</taxon>
        <taxon>Agaricaceae</taxon>
        <taxon>Leucocoprinus</taxon>
    </lineage>
</organism>
<feature type="compositionally biased region" description="Basic and acidic residues" evidence="1">
    <location>
        <begin position="39"/>
        <end position="54"/>
    </location>
</feature>
<dbReference type="Proteomes" id="UP001213000">
    <property type="component" value="Unassembled WGS sequence"/>
</dbReference>
<proteinExistence type="predicted"/>
<reference evidence="2" key="1">
    <citation type="submission" date="2022-07" db="EMBL/GenBank/DDBJ databases">
        <title>Genome Sequence of Leucocoprinus birnbaumii.</title>
        <authorList>
            <person name="Buettner E."/>
        </authorList>
    </citation>
    <scope>NUCLEOTIDE SEQUENCE</scope>
    <source>
        <strain evidence="2">VT141</strain>
    </source>
</reference>
<accession>A0AAD5VNU6</accession>
<evidence type="ECO:0000256" key="1">
    <source>
        <dbReference type="SAM" id="MobiDB-lite"/>
    </source>
</evidence>
<protein>
    <submittedName>
        <fullName evidence="2">Uncharacterized protein</fullName>
    </submittedName>
</protein>
<evidence type="ECO:0000313" key="3">
    <source>
        <dbReference type="Proteomes" id="UP001213000"/>
    </source>
</evidence>
<gene>
    <name evidence="2" type="ORF">NP233_g9473</name>
</gene>